<dbReference type="GO" id="GO:0051287">
    <property type="term" value="F:NAD binding"/>
    <property type="evidence" value="ECO:0007669"/>
    <property type="project" value="InterPro"/>
</dbReference>
<dbReference type="InterPro" id="IPR008927">
    <property type="entry name" value="6-PGluconate_DH-like_C_sf"/>
</dbReference>
<evidence type="ECO:0000259" key="3">
    <source>
        <dbReference type="Pfam" id="PF03721"/>
    </source>
</evidence>
<feature type="domain" description="UDP-glucose/GDP-mannose dehydrogenase dimerisation" evidence="2">
    <location>
        <begin position="169"/>
        <end position="264"/>
    </location>
</feature>
<reference evidence="4" key="1">
    <citation type="submission" date="2020-04" db="EMBL/GenBank/DDBJ databases">
        <authorList>
            <person name="Zhang T."/>
        </authorList>
    </citation>
    <scope>NUCLEOTIDE SEQUENCE</scope>
    <source>
        <strain evidence="4">HKST-UBA02</strain>
    </source>
</reference>
<organism evidence="4 5">
    <name type="scientific">candidate division WWE3 bacterium</name>
    <dbReference type="NCBI Taxonomy" id="2053526"/>
    <lineage>
        <taxon>Bacteria</taxon>
        <taxon>Katanobacteria</taxon>
    </lineage>
</organism>
<comment type="caution">
    <text evidence="4">The sequence shown here is derived from an EMBL/GenBank/DDBJ whole genome shotgun (WGS) entry which is preliminary data.</text>
</comment>
<comment type="similarity">
    <text evidence="1">Belongs to the UDP-glucose/GDP-mannose dehydrogenase family.</text>
</comment>
<dbReference type="Gene3D" id="3.40.50.720">
    <property type="entry name" value="NAD(P)-binding Rossmann-like Domain"/>
    <property type="match status" value="2"/>
</dbReference>
<gene>
    <name evidence="4" type="ORF">KC573_00725</name>
</gene>
<dbReference type="InterPro" id="IPR001732">
    <property type="entry name" value="UDP-Glc/GDP-Man_DH_N"/>
</dbReference>
<accession>A0A955LVK0</accession>
<dbReference type="SUPFAM" id="SSF48179">
    <property type="entry name" value="6-phosphogluconate dehydrogenase C-terminal domain-like"/>
    <property type="match status" value="1"/>
</dbReference>
<protein>
    <submittedName>
        <fullName evidence="4">UDP-glucose/GDP-mannose dehydrogenase family protein</fullName>
    </submittedName>
</protein>
<evidence type="ECO:0000259" key="2">
    <source>
        <dbReference type="Pfam" id="PF00984"/>
    </source>
</evidence>
<dbReference type="PANTHER" id="PTHR43750">
    <property type="entry name" value="UDP-GLUCOSE 6-DEHYDROGENASE TUAD"/>
    <property type="match status" value="1"/>
</dbReference>
<feature type="domain" description="UDP-glucose/GDP-mannose dehydrogenase N-terminal" evidence="3">
    <location>
        <begin position="41"/>
        <end position="117"/>
    </location>
</feature>
<dbReference type="EMBL" id="JAGQKY010000018">
    <property type="protein sequence ID" value="MCA9397327.1"/>
    <property type="molecule type" value="Genomic_DNA"/>
</dbReference>
<dbReference type="Pfam" id="PF00984">
    <property type="entry name" value="UDPG_MGDP_dh"/>
    <property type="match status" value="1"/>
</dbReference>
<name>A0A955LVK0_UNCKA</name>
<dbReference type="Proteomes" id="UP000699691">
    <property type="component" value="Unassembled WGS sequence"/>
</dbReference>
<dbReference type="InterPro" id="IPR036291">
    <property type="entry name" value="NAD(P)-bd_dom_sf"/>
</dbReference>
<dbReference type="AlphaFoldDB" id="A0A955LVK0"/>
<dbReference type="SUPFAM" id="SSF51735">
    <property type="entry name" value="NAD(P)-binding Rossmann-fold domains"/>
    <property type="match status" value="1"/>
</dbReference>
<proteinExistence type="inferred from homology"/>
<evidence type="ECO:0000256" key="1">
    <source>
        <dbReference type="ARBA" id="ARBA00006601"/>
    </source>
</evidence>
<sequence length="268" mass="30666">MENKKKLAIIGHGYVGKGMERFFSRRYETVIYDPFDKEIESATKEEVNACYLSVVCVPTPIGEDGSCDTSIVEETLEWLDTELILIKSTVAPGTTDRLKEQCGKRIVFSPEYLGESKYYTPEHKYPSPTNVEKHEFQVFGGDPKDTEEMVYWFIPIMGPHVFFYQVDAKTAEVIKYWENTWGALKVTFVNEMFDVCKALGVDYYKAREGWLLDSRIEKAHTAVFVDERGFSGKCYPKDVNALARASEDAGYTPKLIRQVLANNTEYTE</sequence>
<dbReference type="Pfam" id="PF03721">
    <property type="entry name" value="UDPG_MGDP_dh_N"/>
    <property type="match status" value="1"/>
</dbReference>
<dbReference type="InterPro" id="IPR014026">
    <property type="entry name" value="UDP-Glc/GDP-Man_DH_dimer"/>
</dbReference>
<dbReference type="GO" id="GO:0016616">
    <property type="term" value="F:oxidoreductase activity, acting on the CH-OH group of donors, NAD or NADP as acceptor"/>
    <property type="evidence" value="ECO:0007669"/>
    <property type="project" value="InterPro"/>
</dbReference>
<reference evidence="4" key="2">
    <citation type="journal article" date="2021" name="Microbiome">
        <title>Successional dynamics and alternative stable states in a saline activated sludge microbial community over 9 years.</title>
        <authorList>
            <person name="Wang Y."/>
            <person name="Ye J."/>
            <person name="Ju F."/>
            <person name="Liu L."/>
            <person name="Boyd J.A."/>
            <person name="Deng Y."/>
            <person name="Parks D.H."/>
            <person name="Jiang X."/>
            <person name="Yin X."/>
            <person name="Woodcroft B.J."/>
            <person name="Tyson G.W."/>
            <person name="Hugenholtz P."/>
            <person name="Polz M.F."/>
            <person name="Zhang T."/>
        </authorList>
    </citation>
    <scope>NUCLEOTIDE SEQUENCE</scope>
    <source>
        <strain evidence="4">HKST-UBA02</strain>
    </source>
</reference>
<evidence type="ECO:0000313" key="5">
    <source>
        <dbReference type="Proteomes" id="UP000699691"/>
    </source>
</evidence>
<dbReference type="Gene3D" id="1.20.5.170">
    <property type="match status" value="1"/>
</dbReference>
<evidence type="ECO:0000313" key="4">
    <source>
        <dbReference type="EMBL" id="MCA9397327.1"/>
    </source>
</evidence>
<dbReference type="PANTHER" id="PTHR43750:SF3">
    <property type="entry name" value="UDP-GLUCOSE 6-DEHYDROGENASE TUAD"/>
    <property type="match status" value="1"/>
</dbReference>